<feature type="region of interest" description="Disordered" evidence="6">
    <location>
        <begin position="1"/>
        <end position="20"/>
    </location>
</feature>
<dbReference type="Proteomes" id="UP000002058">
    <property type="component" value="Unassembled WGS sequence"/>
</dbReference>
<evidence type="ECO:0000256" key="5">
    <source>
        <dbReference type="ARBA" id="ARBA00023136"/>
    </source>
</evidence>
<gene>
    <name evidence="8" type="ORF">UREG_06430</name>
</gene>
<keyword evidence="3 7" id="KW-0812">Transmembrane</keyword>
<dbReference type="VEuPathDB" id="FungiDB:UREG_06430"/>
<evidence type="ECO:0000256" key="2">
    <source>
        <dbReference type="ARBA" id="ARBA00009824"/>
    </source>
</evidence>
<dbReference type="HOGENOM" id="CLU_007407_1_0_1"/>
<dbReference type="ESTHER" id="uncre-c4jv38">
    <property type="family name" value="Duf_726"/>
</dbReference>
<dbReference type="eggNOG" id="KOG2385">
    <property type="taxonomic scope" value="Eukaryota"/>
</dbReference>
<evidence type="ECO:0000256" key="6">
    <source>
        <dbReference type="SAM" id="MobiDB-lite"/>
    </source>
</evidence>
<dbReference type="PANTHER" id="PTHR17920">
    <property type="entry name" value="TRANSMEMBRANE AND COILED-COIL DOMAIN-CONTAINING PROTEIN 4 TMCO4"/>
    <property type="match status" value="1"/>
</dbReference>
<dbReference type="EMBL" id="CH476618">
    <property type="protein sequence ID" value="EEP81565.1"/>
    <property type="molecule type" value="Genomic_DNA"/>
</dbReference>
<keyword evidence="9" id="KW-1185">Reference proteome</keyword>
<dbReference type="RefSeq" id="XP_002583463.1">
    <property type="nucleotide sequence ID" value="XM_002583417.1"/>
</dbReference>
<accession>C4JV38</accession>
<name>C4JV38_UNCRE</name>
<evidence type="ECO:0000256" key="1">
    <source>
        <dbReference type="ARBA" id="ARBA00004141"/>
    </source>
</evidence>
<feature type="transmembrane region" description="Helical" evidence="7">
    <location>
        <begin position="294"/>
        <end position="314"/>
    </location>
</feature>
<protein>
    <recommendedName>
        <fullName evidence="10">DUF726 domain-containing protein</fullName>
    </recommendedName>
</protein>
<dbReference type="KEGG" id="ure:UREG_06430"/>
<dbReference type="Pfam" id="PF05277">
    <property type="entry name" value="DUF726"/>
    <property type="match status" value="1"/>
</dbReference>
<evidence type="ECO:0000313" key="9">
    <source>
        <dbReference type="Proteomes" id="UP000002058"/>
    </source>
</evidence>
<evidence type="ECO:0000256" key="3">
    <source>
        <dbReference type="ARBA" id="ARBA00022692"/>
    </source>
</evidence>
<keyword evidence="4 7" id="KW-1133">Transmembrane helix</keyword>
<dbReference type="GeneID" id="8442859"/>
<feature type="transmembrane region" description="Helical" evidence="7">
    <location>
        <begin position="251"/>
        <end position="274"/>
    </location>
</feature>
<comment type="similarity">
    <text evidence="2">Belongs to the TMCO4 family.</text>
</comment>
<dbReference type="OrthoDB" id="277931at2759"/>
<evidence type="ECO:0000256" key="7">
    <source>
        <dbReference type="SAM" id="Phobius"/>
    </source>
</evidence>
<dbReference type="InterPro" id="IPR029058">
    <property type="entry name" value="AB_hydrolase_fold"/>
</dbReference>
<dbReference type="AlphaFoldDB" id="C4JV38"/>
<dbReference type="InParanoid" id="C4JV38"/>
<dbReference type="PANTHER" id="PTHR17920:SF22">
    <property type="entry name" value="DUF726 DOMAIN PROTEIN (AFU_ORTHOLOGUE AFUA_2G12860)"/>
    <property type="match status" value="1"/>
</dbReference>
<dbReference type="OMA" id="TSHWRLM"/>
<keyword evidence="5 7" id="KW-0472">Membrane</keyword>
<evidence type="ECO:0008006" key="10">
    <source>
        <dbReference type="Google" id="ProtNLM"/>
    </source>
</evidence>
<evidence type="ECO:0000256" key="4">
    <source>
        <dbReference type="ARBA" id="ARBA00022989"/>
    </source>
</evidence>
<dbReference type="Gene3D" id="3.40.50.1820">
    <property type="entry name" value="alpha/beta hydrolase"/>
    <property type="match status" value="1"/>
</dbReference>
<dbReference type="GO" id="GO:0016020">
    <property type="term" value="C:membrane"/>
    <property type="evidence" value="ECO:0007669"/>
    <property type="project" value="UniProtKB-SubCell"/>
</dbReference>
<organism evidence="8 9">
    <name type="scientific">Uncinocarpus reesii (strain UAMH 1704)</name>
    <dbReference type="NCBI Taxonomy" id="336963"/>
    <lineage>
        <taxon>Eukaryota</taxon>
        <taxon>Fungi</taxon>
        <taxon>Dikarya</taxon>
        <taxon>Ascomycota</taxon>
        <taxon>Pezizomycotina</taxon>
        <taxon>Eurotiomycetes</taxon>
        <taxon>Eurotiomycetidae</taxon>
        <taxon>Onygenales</taxon>
        <taxon>Onygenaceae</taxon>
        <taxon>Uncinocarpus</taxon>
    </lineage>
</organism>
<sequence length="695" mass="75633">MATQPPQPSTAVAKGQGQAERLEDDLNKVLTAAQRRELIDLVNATMDVMQETLCHPSECLISTTPGPPLHSNSQQQAPSSPQKRPSRQASRVNSSANMTQVKIELEAFDYFKAWKRSVLVRLREVIEVSGAPGLQRRNAQADSSSLDVNGSLAISTNPDALPVTLNQLPMETRLLVTNSLLLLLLSLKSYSAHSRVLLLKISGHLGISPENVAENEIKVAQGLLQAAKEMSAREEAKSRADQSKASRRWKIGLASVAGAVLVGVTGGLAAPLVAGGLGMIMGTLGLGGTVVAGYLGAVAGSGVIIGSIFGAFGAKMTGRMMEQYAREVKDFAFLPLRARQVTSRDEAIPESADNRLRVTIGISGWLTEAYDLISPWRVLGDDSDVFALRWELEALLMLGNATETLVRRFAFTIVARQLLGKTLLAPFSGPLMIPIIAGKLSHLIDNPFCVAKTRAVKAGEILADALINKAQGQRPVTLIGYSMGARVIYTCLLSLAKRRAFGLIESAILIGSPAPAEAGQWRLIRTVVSGRLLNVYSEKDFMLKFLYRAQSMQMNVAGIQPIEGVPGVENFDASEIVSGHLRYSLLVGIILKKIGFDHLNQDELRVQADRFYALAEADARRFEQGESQGQLEQEQLQPHQQNIIDSDGQDQIERGTVEETISDKDIQDLEEEIARRTEESLAEIHHTIQLEDREA</sequence>
<proteinExistence type="inferred from homology"/>
<dbReference type="InterPro" id="IPR007941">
    <property type="entry name" value="DUF726"/>
</dbReference>
<comment type="subcellular location">
    <subcellularLocation>
        <location evidence="1">Membrane</location>
        <topology evidence="1">Multi-pass membrane protein</topology>
    </subcellularLocation>
</comment>
<feature type="region of interest" description="Disordered" evidence="6">
    <location>
        <begin position="59"/>
        <end position="96"/>
    </location>
</feature>
<feature type="compositionally biased region" description="Low complexity" evidence="6">
    <location>
        <begin position="73"/>
        <end position="91"/>
    </location>
</feature>
<reference evidence="9" key="1">
    <citation type="journal article" date="2009" name="Genome Res.">
        <title>Comparative genomic analyses of the human fungal pathogens Coccidioides and their relatives.</title>
        <authorList>
            <person name="Sharpton T.J."/>
            <person name="Stajich J.E."/>
            <person name="Rounsley S.D."/>
            <person name="Gardner M.J."/>
            <person name="Wortman J.R."/>
            <person name="Jordar V.S."/>
            <person name="Maiti R."/>
            <person name="Kodira C.D."/>
            <person name="Neafsey D.E."/>
            <person name="Zeng Q."/>
            <person name="Hung C.-Y."/>
            <person name="McMahan C."/>
            <person name="Muszewska A."/>
            <person name="Grynberg M."/>
            <person name="Mandel M.A."/>
            <person name="Kellner E.M."/>
            <person name="Barker B.M."/>
            <person name="Galgiani J.N."/>
            <person name="Orbach M.J."/>
            <person name="Kirkland T.N."/>
            <person name="Cole G.T."/>
            <person name="Henn M.R."/>
            <person name="Birren B.W."/>
            <person name="Taylor J.W."/>
        </authorList>
    </citation>
    <scope>NUCLEOTIDE SEQUENCE [LARGE SCALE GENOMIC DNA]</scope>
    <source>
        <strain evidence="9">UAMH 1704</strain>
    </source>
</reference>
<evidence type="ECO:0000313" key="8">
    <source>
        <dbReference type="EMBL" id="EEP81565.1"/>
    </source>
</evidence>
<dbReference type="SUPFAM" id="SSF53474">
    <property type="entry name" value="alpha/beta-Hydrolases"/>
    <property type="match status" value="1"/>
</dbReference>